<evidence type="ECO:0008006" key="4">
    <source>
        <dbReference type="Google" id="ProtNLM"/>
    </source>
</evidence>
<sequence length="124" mass="13422">MARSSASGDELRAAMEARKDLGPEYEDSLIANFLDKMDQEIDKRVDDRLATRARASNPPVRPSVDAGQRLALAIISLSLGVPGSVALSFSEMGDSVGFIFVLVLLWLGIIGVNLSFTLGRRRSD</sequence>
<reference evidence="3" key="1">
    <citation type="journal article" date="2019" name="Int. J. Syst. Evol. Microbiol.">
        <title>The Global Catalogue of Microorganisms (GCM) 10K type strain sequencing project: providing services to taxonomists for standard genome sequencing and annotation.</title>
        <authorList>
            <consortium name="The Broad Institute Genomics Platform"/>
            <consortium name="The Broad Institute Genome Sequencing Center for Infectious Disease"/>
            <person name="Wu L."/>
            <person name="Ma J."/>
        </authorList>
    </citation>
    <scope>NUCLEOTIDE SEQUENCE [LARGE SCALE GENOMIC DNA]</scope>
    <source>
        <strain evidence="3">JCM 6242</strain>
    </source>
</reference>
<comment type="caution">
    <text evidence="2">The sequence shown here is derived from an EMBL/GenBank/DDBJ whole genome shotgun (WGS) entry which is preliminary data.</text>
</comment>
<keyword evidence="1" id="KW-0472">Membrane</keyword>
<gene>
    <name evidence="2" type="ORF">GCM10010517_31760</name>
</gene>
<feature type="transmembrane region" description="Helical" evidence="1">
    <location>
        <begin position="70"/>
        <end position="90"/>
    </location>
</feature>
<keyword evidence="3" id="KW-1185">Reference proteome</keyword>
<name>A0ABP6IES0_9ACTN</name>
<proteinExistence type="predicted"/>
<keyword evidence="1" id="KW-1133">Transmembrane helix</keyword>
<keyword evidence="1" id="KW-0812">Transmembrane</keyword>
<evidence type="ECO:0000313" key="3">
    <source>
        <dbReference type="Proteomes" id="UP001500831"/>
    </source>
</evidence>
<protein>
    <recommendedName>
        <fullName evidence="4">DUF3040 domain-containing protein</fullName>
    </recommendedName>
</protein>
<feature type="transmembrane region" description="Helical" evidence="1">
    <location>
        <begin position="96"/>
        <end position="118"/>
    </location>
</feature>
<evidence type="ECO:0000313" key="2">
    <source>
        <dbReference type="EMBL" id="GAA2871477.1"/>
    </source>
</evidence>
<dbReference type="Proteomes" id="UP001500831">
    <property type="component" value="Unassembled WGS sequence"/>
</dbReference>
<evidence type="ECO:0000256" key="1">
    <source>
        <dbReference type="SAM" id="Phobius"/>
    </source>
</evidence>
<dbReference type="EMBL" id="BAAAVI010000020">
    <property type="protein sequence ID" value="GAA2871477.1"/>
    <property type="molecule type" value="Genomic_DNA"/>
</dbReference>
<organism evidence="2 3">
    <name type="scientific">Streptosporangium fragile</name>
    <dbReference type="NCBI Taxonomy" id="46186"/>
    <lineage>
        <taxon>Bacteria</taxon>
        <taxon>Bacillati</taxon>
        <taxon>Actinomycetota</taxon>
        <taxon>Actinomycetes</taxon>
        <taxon>Streptosporangiales</taxon>
        <taxon>Streptosporangiaceae</taxon>
        <taxon>Streptosporangium</taxon>
    </lineage>
</organism>
<dbReference type="RefSeq" id="WP_344971951.1">
    <property type="nucleotide sequence ID" value="NZ_BAAAVI010000020.1"/>
</dbReference>
<accession>A0ABP6IES0</accession>